<feature type="compositionally biased region" description="Polar residues" evidence="1">
    <location>
        <begin position="785"/>
        <end position="801"/>
    </location>
</feature>
<dbReference type="OrthoDB" id="69269at2759"/>
<feature type="compositionally biased region" description="Low complexity" evidence="1">
    <location>
        <begin position="78"/>
        <end position="91"/>
    </location>
</feature>
<evidence type="ECO:0000259" key="2">
    <source>
        <dbReference type="Pfam" id="PF23464"/>
    </source>
</evidence>
<feature type="compositionally biased region" description="Pro residues" evidence="1">
    <location>
        <begin position="579"/>
        <end position="592"/>
    </location>
</feature>
<proteinExistence type="predicted"/>
<feature type="compositionally biased region" description="Polar residues" evidence="1">
    <location>
        <begin position="892"/>
        <end position="904"/>
    </location>
</feature>
<dbReference type="InterPro" id="IPR057825">
    <property type="entry name" value="WWE_SEC23-DDH2"/>
</dbReference>
<feature type="compositionally biased region" description="Polar residues" evidence="1">
    <location>
        <begin position="209"/>
        <end position="223"/>
    </location>
</feature>
<gene>
    <name evidence="3" type="ORF">NTEN_LOCUS19873</name>
</gene>
<evidence type="ECO:0000313" key="4">
    <source>
        <dbReference type="Proteomes" id="UP000479000"/>
    </source>
</evidence>
<feature type="compositionally biased region" description="Polar residues" evidence="1">
    <location>
        <begin position="230"/>
        <end position="240"/>
    </location>
</feature>
<evidence type="ECO:0000313" key="3">
    <source>
        <dbReference type="EMBL" id="CAB0015533.1"/>
    </source>
</evidence>
<dbReference type="PANTHER" id="PTHR23509">
    <property type="entry name" value="PA-PL1 PHOSPHOLIPASE FAMILY"/>
    <property type="match status" value="1"/>
</dbReference>
<dbReference type="EMBL" id="CADCXU010029205">
    <property type="protein sequence ID" value="CAB0015533.1"/>
    <property type="molecule type" value="Genomic_DNA"/>
</dbReference>
<organism evidence="3 4">
    <name type="scientific">Nesidiocoris tenuis</name>
    <dbReference type="NCBI Taxonomy" id="355587"/>
    <lineage>
        <taxon>Eukaryota</taxon>
        <taxon>Metazoa</taxon>
        <taxon>Ecdysozoa</taxon>
        <taxon>Arthropoda</taxon>
        <taxon>Hexapoda</taxon>
        <taxon>Insecta</taxon>
        <taxon>Pterygota</taxon>
        <taxon>Neoptera</taxon>
        <taxon>Paraneoptera</taxon>
        <taxon>Hemiptera</taxon>
        <taxon>Heteroptera</taxon>
        <taxon>Panheteroptera</taxon>
        <taxon>Cimicomorpha</taxon>
        <taxon>Miridae</taxon>
        <taxon>Dicyphina</taxon>
        <taxon>Nesidiocoris</taxon>
    </lineage>
</organism>
<feature type="region of interest" description="Disordered" evidence="1">
    <location>
        <begin position="759"/>
        <end position="848"/>
    </location>
</feature>
<feature type="domain" description="SEC23-DDH2 WWE" evidence="2">
    <location>
        <begin position="1006"/>
        <end position="1072"/>
    </location>
</feature>
<feature type="compositionally biased region" description="Low complexity" evidence="1">
    <location>
        <begin position="635"/>
        <end position="649"/>
    </location>
</feature>
<dbReference type="PANTHER" id="PTHR23509:SF10">
    <property type="entry name" value="LD21067P"/>
    <property type="match status" value="1"/>
</dbReference>
<feature type="compositionally biased region" description="Polar residues" evidence="1">
    <location>
        <begin position="460"/>
        <end position="486"/>
    </location>
</feature>
<dbReference type="GO" id="GO:0030134">
    <property type="term" value="C:COPII-coated ER to Golgi transport vesicle"/>
    <property type="evidence" value="ECO:0007669"/>
    <property type="project" value="TreeGrafter"/>
</dbReference>
<dbReference type="AlphaFoldDB" id="A0A6H5HE36"/>
<feature type="compositionally biased region" description="Polar residues" evidence="1">
    <location>
        <begin position="153"/>
        <end position="163"/>
    </location>
</feature>
<sequence>MIGCCNNWTIIVMNWYVCSGKKFGLIRISITFCGHVSVASRELPSSEVKTESSLLRPPSKEPPASEQTFTEIPLTPNSGQPAPSQPPLLSSGPPPLGPPSGPPPSRGYIRSAPLSRYVPSSFIQTSSPPPVPSLQILQGTPPPLNVSLLDPTVKNSQDVQNAESAAPEGSDTSGSPAQAVNPPRQETDSAGENAPPNLPAQELPDSRIPASSSFPTLPNSSAPSQPPTSLPFNWSGQYQGLSAIPNSLPFRQPSSDPPIPRSSTTPAFSTALEANNLLPSNTLPASSSANIPFVPVFPRPASGNFAPNNPINLSNEHQLTAGLVPPHLRYSPSPLNSVNSTPPPGTQTPLLLSAERGSPAGSQTSINFVQEPPTVSPIVSSAQPGTPPLTSNSPGPGLPPVGPPPKGTSSPYPSALNRAAANRLALSQRSASSIRASPQSTFQPNNPVQFFTPGPPTDNPPSSEQPASSFPSYGFQENTQKQSFLNSAASFFSSPRSEEAQSAGVQGFGISQAYSPPEAPKQSAFSPPPVSPAFSQHSLPSAPPFLPPPVSQAPPSGAPSAFEAPVSQAPPVSSVSTFQPPPVQPAHLPPPAQSFQSPPTSVNSTPSIPSQHPTPQASQLSQGERLQNFDQPSTSPVSAAQFFSPASQPSAPPPTASAQGYQPPERPTSATVSTQSYFQPSPANSQIFSNSSPANVAWLPNNAQSYLPTSVNPLPTNPPAQNVSRPSSAASISSLHSSGSIPHVASPFSVASQKVNPPVSSYFTPIPANHRTPSPAQSIASQASTVGNYQQSASQNYTQPSYHLDPPTSQPHQPSPGAAPEQLQPPISRPADNSAITGNPESASAAFAQQLPPVNSYASASAFFQPTQNPRSVVDFPFGSQTSVPSFPPQPITSGDTKEASSSQTPPPSYDSLDQPPQDRPSDSFPGQNQTDGTAINQGPPVPSHPPTSVAPPPTSLNNQADLDDDTKVPTDGGRYDVEIVRREKKAVYWEEEPCQVRRCSWFVKSFTDARYIPYDENIAELLEEEYKQGCLKNEWDRRIELADGEVIILNSPNSMAHHQRTVTPEDWSTSPVRKYNLSINILFSTNFYIEYNHVNAEH</sequence>
<evidence type="ECO:0000256" key="1">
    <source>
        <dbReference type="SAM" id="MobiDB-lite"/>
    </source>
</evidence>
<feature type="compositionally biased region" description="Polar residues" evidence="1">
    <location>
        <begin position="925"/>
        <end position="937"/>
    </location>
</feature>
<feature type="compositionally biased region" description="Low complexity" evidence="1">
    <location>
        <begin position="724"/>
        <end position="743"/>
    </location>
</feature>
<feature type="compositionally biased region" description="Low complexity" evidence="1">
    <location>
        <begin position="407"/>
        <end position="440"/>
    </location>
</feature>
<dbReference type="InterPro" id="IPR058055">
    <property type="entry name" value="PA-PLA1"/>
</dbReference>
<dbReference type="Proteomes" id="UP000479000">
    <property type="component" value="Unassembled WGS sequence"/>
</dbReference>
<protein>
    <recommendedName>
        <fullName evidence="2">SEC23-DDH2 WWE domain-containing protein</fullName>
    </recommendedName>
</protein>
<feature type="compositionally biased region" description="Polar residues" evidence="1">
    <location>
        <begin position="594"/>
        <end position="634"/>
    </location>
</feature>
<feature type="compositionally biased region" description="Polar residues" evidence="1">
    <location>
        <begin position="668"/>
        <end position="694"/>
    </location>
</feature>
<feature type="compositionally biased region" description="Pro residues" evidence="1">
    <location>
        <begin position="541"/>
        <end position="552"/>
    </location>
</feature>
<dbReference type="GO" id="GO:0004620">
    <property type="term" value="F:phospholipase activity"/>
    <property type="evidence" value="ECO:0007669"/>
    <property type="project" value="TreeGrafter"/>
</dbReference>
<name>A0A6H5HE36_9HEMI</name>
<accession>A0A6H5HE36</accession>
<feature type="region of interest" description="Disordered" evidence="1">
    <location>
        <begin position="869"/>
        <end position="974"/>
    </location>
</feature>
<reference evidence="3 4" key="1">
    <citation type="submission" date="2020-02" db="EMBL/GenBank/DDBJ databases">
        <authorList>
            <person name="Ferguson B K."/>
        </authorList>
    </citation>
    <scope>NUCLEOTIDE SEQUENCE [LARGE SCALE GENOMIC DNA]</scope>
</reference>
<feature type="compositionally biased region" description="Pro residues" evidence="1">
    <location>
        <begin position="940"/>
        <end position="955"/>
    </location>
</feature>
<feature type="region of interest" description="Disordered" evidence="1">
    <location>
        <begin position="46"/>
        <end position="273"/>
    </location>
</feature>
<feature type="compositionally biased region" description="Polar residues" evidence="1">
    <location>
        <begin position="701"/>
        <end position="723"/>
    </location>
</feature>
<keyword evidence="4" id="KW-1185">Reference proteome</keyword>
<feature type="compositionally biased region" description="Pro residues" evidence="1">
    <location>
        <begin position="396"/>
        <end position="406"/>
    </location>
</feature>
<feature type="compositionally biased region" description="Polar residues" evidence="1">
    <location>
        <begin position="377"/>
        <end position="390"/>
    </location>
</feature>
<feature type="compositionally biased region" description="Low complexity" evidence="1">
    <location>
        <begin position="553"/>
        <end position="576"/>
    </location>
</feature>
<dbReference type="Pfam" id="PF23464">
    <property type="entry name" value="WWE_3"/>
    <property type="match status" value="1"/>
</dbReference>
<feature type="region of interest" description="Disordered" evidence="1">
    <location>
        <begin position="324"/>
        <end position="744"/>
    </location>
</feature>
<feature type="compositionally biased region" description="Pro residues" evidence="1">
    <location>
        <begin position="92"/>
        <end position="105"/>
    </location>
</feature>
<feature type="compositionally biased region" description="Low complexity" evidence="1">
    <location>
        <begin position="773"/>
        <end position="784"/>
    </location>
</feature>